<gene>
    <name evidence="2" type="ORF">CVE23_20870</name>
</gene>
<dbReference type="EMBL" id="CP025003">
    <property type="protein sequence ID" value="ATZ96212.1"/>
    <property type="molecule type" value="Genomic_DNA"/>
</dbReference>
<dbReference type="AlphaFoldDB" id="A0A2K8QS15"/>
<dbReference type="Gene3D" id="3.30.450.40">
    <property type="match status" value="1"/>
</dbReference>
<evidence type="ECO:0000313" key="3">
    <source>
        <dbReference type="Proteomes" id="UP000231901"/>
    </source>
</evidence>
<dbReference type="Proteomes" id="UP000231901">
    <property type="component" value="Chromosome"/>
</dbReference>
<dbReference type="RefSeq" id="WP_100850267.1">
    <property type="nucleotide sequence ID" value="NZ_BMJF01000016.1"/>
</dbReference>
<proteinExistence type="predicted"/>
<dbReference type="GeneID" id="66566774"/>
<evidence type="ECO:0000313" key="2">
    <source>
        <dbReference type="EMBL" id="ATZ96212.1"/>
    </source>
</evidence>
<dbReference type="NCBIfam" id="NF008203">
    <property type="entry name" value="PRK10963.1"/>
    <property type="match status" value="1"/>
</dbReference>
<sequence>MKNVEEQAERQALTDDLVLQYLRQHPDFFIRHSHQTETMRIPHPVRGSVSLVEWKVARQRKRIQYLEEEIALLTEQATRNEELFSQLLQLQMALSTAASLQELLDRLHRWARKLGLSGAAIRLFTDRWRIGAPSDFTHLALNRTVFEPLRIQRLGERHHYLGTLNGPELLLLLPQARHVGSVALSLMGKNGDLGLLIFSSRDSHHYQDGMGTDLLQHLATIIPVLLERWIERL</sequence>
<organism evidence="2 3">
    <name type="scientific">Dickeya fangzhongdai</name>
    <dbReference type="NCBI Taxonomy" id="1778540"/>
    <lineage>
        <taxon>Bacteria</taxon>
        <taxon>Pseudomonadati</taxon>
        <taxon>Pseudomonadota</taxon>
        <taxon>Gammaproteobacteria</taxon>
        <taxon>Enterobacterales</taxon>
        <taxon>Pectobacteriaceae</taxon>
        <taxon>Dickeya</taxon>
    </lineage>
</organism>
<dbReference type="InterPro" id="IPR029016">
    <property type="entry name" value="GAF-like_dom_sf"/>
</dbReference>
<dbReference type="PANTHER" id="PTHR38765:SF1">
    <property type="entry name" value="DUF484 DOMAIN-CONTAINING PROTEIN"/>
    <property type="match status" value="1"/>
</dbReference>
<evidence type="ECO:0000256" key="1">
    <source>
        <dbReference type="SAM" id="Coils"/>
    </source>
</evidence>
<dbReference type="InterPro" id="IPR007435">
    <property type="entry name" value="DUF484"/>
</dbReference>
<dbReference type="Pfam" id="PF04340">
    <property type="entry name" value="DUF484"/>
    <property type="match status" value="1"/>
</dbReference>
<feature type="coiled-coil region" evidence="1">
    <location>
        <begin position="56"/>
        <end position="83"/>
    </location>
</feature>
<dbReference type="KEGG" id="dfn:CVE23_20870"/>
<dbReference type="PANTHER" id="PTHR38765">
    <property type="entry name" value="DUF484 DOMAIN-CONTAINING PROTEIN"/>
    <property type="match status" value="1"/>
</dbReference>
<keyword evidence="3" id="KW-1185">Reference proteome</keyword>
<accession>A0A2K8QS15</accession>
<reference evidence="3" key="1">
    <citation type="journal article" date="2018" name="Genome Announc.">
        <title>Complete genome sequence of a Dickeya fangzhongdai type strain causing bleeding canker of pear tree trunks.</title>
        <authorList>
            <person name="Zhao Y."/>
            <person name="Tian Y."/>
            <person name="Li X."/>
            <person name="Hu B."/>
        </authorList>
    </citation>
    <scope>NUCLEOTIDE SEQUENCE [LARGE SCALE GENOMIC DNA]</scope>
    <source>
        <strain evidence="3">DSM 101947</strain>
    </source>
</reference>
<keyword evidence="1" id="KW-0175">Coiled coil</keyword>
<name>A0A2K8QS15_9GAMM</name>
<protein>
    <submittedName>
        <fullName evidence="2">DUF484 family protein</fullName>
    </submittedName>
</protein>